<keyword evidence="6" id="KW-0256">Endoplasmic reticulum</keyword>
<dbReference type="GO" id="GO:0005789">
    <property type="term" value="C:endoplasmic reticulum membrane"/>
    <property type="evidence" value="ECO:0007669"/>
    <property type="project" value="UniProtKB-SubCell"/>
</dbReference>
<accession>A0A086TF44</accession>
<dbReference type="CDD" id="cd04040">
    <property type="entry name" value="C2D_Tricalbin-like"/>
    <property type="match status" value="1"/>
</dbReference>
<evidence type="ECO:0000256" key="6">
    <source>
        <dbReference type="ARBA" id="ARBA00022824"/>
    </source>
</evidence>
<evidence type="ECO:0000256" key="5">
    <source>
        <dbReference type="ARBA" id="ARBA00022737"/>
    </source>
</evidence>
<keyword evidence="10 12" id="KW-0472">Membrane</keyword>
<evidence type="ECO:0000256" key="9">
    <source>
        <dbReference type="ARBA" id="ARBA00023121"/>
    </source>
</evidence>
<dbReference type="InterPro" id="IPR037756">
    <property type="entry name" value="C2D_Tricalbin"/>
</dbReference>
<dbReference type="OrthoDB" id="1029639at2759"/>
<keyword evidence="16" id="KW-1185">Reference proteome</keyword>
<dbReference type="PROSITE" id="PS50004">
    <property type="entry name" value="C2"/>
    <property type="match status" value="4"/>
</dbReference>
<sequence length="1462" mass="161363">MSSRDAAELKAEGAIEAAQNTESQVTAEEAEREMVEQSKNAGIPAFSFNPDASPEEKRAQAKAAVPPELRRKHQAAAVVSDMDDGTGPVEDLPEAGKSGVIDAVKDADGKPVAGADQDEEEPFSRTGWAPKFGSFGGDLLESENMLDHSTWVEGKLPDSLFGDWYHNAAVIIFACLASWLVAIFGGGIGWVVIVMAICSTYYRTSLRRVRRNFRDDIRREMALKKLEDDNESLEWINSFLVKFWPIYQPVLAQTVINSVDQVLSTATPSFLDSLKLKTFTLGSKPPRMEHVKTYPKTEDDIVLMDWKFSFTPNDTADLTSRQIKNKINPKIVLEIRVGKAMISKGLDVIVEDMAFAGIMRLKVKLQIPFPHVERIEMCFLERPMIDYVCKPLGGESLGFDINFIPGLESFILEQIHGNLAPMMYAPKTFPIEVAKMLAGNAVDQAIGVLAVTLHSAQGLKNSDSFGGTVDPYASITLNQRQELARTKTVEDNPNPRWNETHYIIISSFHDSLDIQVYDKNEFRKSKMLGVASFALEDVEEDYVHENQRLDVISGGKPRGNLSCDIRFFPVLEATKNEDGVEEPPPESNQGILRFSVQQAKDLDSSKSLVGQLNPYATMYLNGREVHQTKKLKRTNNPIWDNGSKEILITDRKKAKLGVSVKDDRDLAGDQLLGKYQIKLDDMLECMEQGKEWYHLAGASTGRVHMTAQWKPVAISGIVGTGGYVTPIGVMRFHFKKATDLRNFEAFGKSDPYTRVLLSGIERARTVTFRNDLNPEWDEVLYVPIHSPRDKLTLEVMDTEKVGKDRSLGLIELFAGDFVKQEDGEYLVHDDKRERQEGLRLQGKGMPKGTLCYTAAFYPCLNIADPDEEEEETEEGEAVPKKSLDEGNGKPKTSLDLPDGDSMFPATPTTGGRPSVEQLPKLRLSPEELLQHESGLLIFRLMEAEMPDSNTQLEVFVDDYMYPTYISSKATRKQHKFEEIGDCVIRELEFSRLTIKARKKNDDDEDTMASLSGNTIDTLKQCLVSDATSNNPTILKLKPDDDRGRGGWVKVSLKYVPIKMSLDPSESINNMGKLRLDILDGQDLPSADRNGKSDPYCKFELNGNEIFKTKVQKKTLNPTWNEFFEVDVPSRTGAELVVNVYDYDFADKPDFLGGAKIDLASLDPFKPSESKLALDGKSGSVRVRMLFRPDYVRRSRQGTSAFAGTFGGPGRIVTGVAGAPIKGGVAVAGVVGSGVGKGATFLRRGIFGKKDDDDVAEPPLPTIVAHDDSPSRASPSRTPQGTESPSERPTTSNGHARTKSFGASSTRSGIQGAPGSGTASLTIVGASGYPPSADLYIMITQLAPKEKTIGKTKHYKSPDGQWTFDDTFNVKCTPDTQFKIEAKGEHLLGSDDALGEHIYFVDESGSGNAKELAVGAGTVTIRSSFQPAESSNLSSESPRSHVRRSFLSKRDAVRNSREVTPNP</sequence>
<protein>
    <submittedName>
        <fullName evidence="15">Uncharacterized protein</fullName>
    </submittedName>
</protein>
<feature type="compositionally biased region" description="Basic and acidic residues" evidence="11">
    <location>
        <begin position="877"/>
        <end position="888"/>
    </location>
</feature>
<feature type="region of interest" description="Disordered" evidence="11">
    <location>
        <begin position="1"/>
        <end position="100"/>
    </location>
</feature>
<proteinExistence type="predicted"/>
<dbReference type="InterPro" id="IPR017147">
    <property type="entry name" value="Tricalbin"/>
</dbReference>
<dbReference type="CDD" id="cd04052">
    <property type="entry name" value="C2B_Tricalbin-like"/>
    <property type="match status" value="1"/>
</dbReference>
<reference evidence="16" key="1">
    <citation type="journal article" date="2014" name="Genome Announc.">
        <title>Genome sequence and annotation of Acremonium chrysogenum, producer of the beta-lactam antibiotic cephalosporin C.</title>
        <authorList>
            <person name="Terfehr D."/>
            <person name="Dahlmann T.A."/>
            <person name="Specht T."/>
            <person name="Zadra I."/>
            <person name="Kuernsteiner H."/>
            <person name="Kueck U."/>
        </authorList>
    </citation>
    <scope>NUCLEOTIDE SEQUENCE [LARGE SCALE GENOMIC DNA]</scope>
    <source>
        <strain evidence="16">ATCC 11550 / CBS 779.69 / DSM 880 / IAM 14645 / JCM 23072 / IMI 49137</strain>
    </source>
</reference>
<dbReference type="GO" id="GO:0008289">
    <property type="term" value="F:lipid binding"/>
    <property type="evidence" value="ECO:0007669"/>
    <property type="project" value="UniProtKB-KW"/>
</dbReference>
<feature type="compositionally biased region" description="Acidic residues" evidence="11">
    <location>
        <begin position="866"/>
        <end position="876"/>
    </location>
</feature>
<feature type="domain" description="C2" evidence="13">
    <location>
        <begin position="1053"/>
        <end position="1171"/>
    </location>
</feature>
<dbReference type="CDD" id="cd04045">
    <property type="entry name" value="C2C_Tricalbin-like"/>
    <property type="match status" value="1"/>
</dbReference>
<dbReference type="InterPro" id="IPR035892">
    <property type="entry name" value="C2_domain_sf"/>
</dbReference>
<organism evidence="15 16">
    <name type="scientific">Hapsidospora chrysogenum (strain ATCC 11550 / CBS 779.69 / DSM 880 / IAM 14645 / JCM 23072 / IMI 49137)</name>
    <name type="common">Acremonium chrysogenum</name>
    <dbReference type="NCBI Taxonomy" id="857340"/>
    <lineage>
        <taxon>Eukaryota</taxon>
        <taxon>Fungi</taxon>
        <taxon>Dikarya</taxon>
        <taxon>Ascomycota</taxon>
        <taxon>Pezizomycotina</taxon>
        <taxon>Sordariomycetes</taxon>
        <taxon>Hypocreomycetidae</taxon>
        <taxon>Hypocreales</taxon>
        <taxon>Bionectriaceae</taxon>
        <taxon>Hapsidospora</taxon>
    </lineage>
</organism>
<evidence type="ECO:0000256" key="10">
    <source>
        <dbReference type="ARBA" id="ARBA00023136"/>
    </source>
</evidence>
<evidence type="ECO:0000256" key="4">
    <source>
        <dbReference type="ARBA" id="ARBA00022692"/>
    </source>
</evidence>
<evidence type="ECO:0000259" key="14">
    <source>
        <dbReference type="PROSITE" id="PS51847"/>
    </source>
</evidence>
<dbReference type="InterPro" id="IPR056910">
    <property type="entry name" value="TCB1-3_C2"/>
</dbReference>
<dbReference type="SUPFAM" id="SSF49562">
    <property type="entry name" value="C2 domain (Calcium/lipid-binding domain, CaLB)"/>
    <property type="match status" value="5"/>
</dbReference>
<dbReference type="Gene3D" id="2.60.40.150">
    <property type="entry name" value="C2 domain"/>
    <property type="match status" value="4"/>
</dbReference>
<dbReference type="InterPro" id="IPR052455">
    <property type="entry name" value="Tricalbin_domain"/>
</dbReference>
<dbReference type="Pfam" id="PF00168">
    <property type="entry name" value="C2"/>
    <property type="match status" value="5"/>
</dbReference>
<evidence type="ECO:0000256" key="2">
    <source>
        <dbReference type="ARBA" id="ARBA00022448"/>
    </source>
</evidence>
<dbReference type="Pfam" id="PF24920">
    <property type="entry name" value="C2_TCB1"/>
    <property type="match status" value="1"/>
</dbReference>
<name>A0A086TF44_HAPC1</name>
<dbReference type="PRINTS" id="PR00360">
    <property type="entry name" value="C2DOMAIN"/>
</dbReference>
<feature type="domain" description="SMP-LTD" evidence="14">
    <location>
        <begin position="229"/>
        <end position="434"/>
    </location>
</feature>
<keyword evidence="2" id="KW-0813">Transport</keyword>
<keyword evidence="4 12" id="KW-0812">Transmembrane</keyword>
<dbReference type="InterPro" id="IPR037761">
    <property type="entry name" value="C2A_Tricalbin"/>
</dbReference>
<dbReference type="STRING" id="857340.A0A086TF44"/>
<feature type="domain" description="C2" evidence="13">
    <location>
        <begin position="699"/>
        <end position="828"/>
    </location>
</feature>
<dbReference type="PROSITE" id="PS51847">
    <property type="entry name" value="SMP"/>
    <property type="match status" value="1"/>
</dbReference>
<feature type="compositionally biased region" description="Basic and acidic residues" evidence="11">
    <location>
        <begin position="1"/>
        <end position="13"/>
    </location>
</feature>
<dbReference type="CDD" id="cd04044">
    <property type="entry name" value="C2A_Tricalbin-like"/>
    <property type="match status" value="1"/>
</dbReference>
<keyword evidence="9" id="KW-0446">Lipid-binding</keyword>
<dbReference type="GO" id="GO:0006869">
    <property type="term" value="P:lipid transport"/>
    <property type="evidence" value="ECO:0007669"/>
    <property type="project" value="UniProtKB-KW"/>
</dbReference>
<dbReference type="HOGENOM" id="CLU_001661_0_0_1"/>
<feature type="compositionally biased region" description="Polar residues" evidence="11">
    <location>
        <begin position="1270"/>
        <end position="1308"/>
    </location>
</feature>
<evidence type="ECO:0000256" key="1">
    <source>
        <dbReference type="ARBA" id="ARBA00004586"/>
    </source>
</evidence>
<dbReference type="Proteomes" id="UP000029964">
    <property type="component" value="Unassembled WGS sequence"/>
</dbReference>
<feature type="transmembrane region" description="Helical" evidence="12">
    <location>
        <begin position="169"/>
        <end position="202"/>
    </location>
</feature>
<evidence type="ECO:0000313" key="15">
    <source>
        <dbReference type="EMBL" id="KFH47976.1"/>
    </source>
</evidence>
<feature type="compositionally biased region" description="Basic and acidic residues" evidence="11">
    <location>
        <begin position="1447"/>
        <end position="1456"/>
    </location>
</feature>
<dbReference type="PIRSF" id="PIRSF037232">
    <property type="entry name" value="Tricalbin"/>
    <property type="match status" value="1"/>
</dbReference>
<evidence type="ECO:0000256" key="11">
    <source>
        <dbReference type="SAM" id="MobiDB-lite"/>
    </source>
</evidence>
<feature type="region of interest" description="Disordered" evidence="11">
    <location>
        <begin position="108"/>
        <end position="127"/>
    </location>
</feature>
<keyword evidence="3" id="KW-0597">Phosphoprotein</keyword>
<evidence type="ECO:0000259" key="13">
    <source>
        <dbReference type="PROSITE" id="PS50004"/>
    </source>
</evidence>
<feature type="region of interest" description="Disordered" evidence="11">
    <location>
        <begin position="866"/>
        <end position="916"/>
    </location>
</feature>
<dbReference type="GO" id="GO:0071944">
    <property type="term" value="C:cell periphery"/>
    <property type="evidence" value="ECO:0007669"/>
    <property type="project" value="UniProtKB-ARBA"/>
</dbReference>
<feature type="domain" description="C2" evidence="13">
    <location>
        <begin position="429"/>
        <end position="549"/>
    </location>
</feature>
<evidence type="ECO:0000313" key="16">
    <source>
        <dbReference type="Proteomes" id="UP000029964"/>
    </source>
</evidence>
<dbReference type="Pfam" id="PF25669">
    <property type="entry name" value="SMP_MUG190-like"/>
    <property type="match status" value="1"/>
</dbReference>
<dbReference type="GO" id="GO:0061817">
    <property type="term" value="P:endoplasmic reticulum-plasma membrane tethering"/>
    <property type="evidence" value="ECO:0007669"/>
    <property type="project" value="InterPro"/>
</dbReference>
<dbReference type="PANTHER" id="PTHR46980">
    <property type="entry name" value="TRICALBIN-1-RELATED"/>
    <property type="match status" value="1"/>
</dbReference>
<dbReference type="InterPro" id="IPR031468">
    <property type="entry name" value="SMP_LBD"/>
</dbReference>
<comment type="subcellular location">
    <subcellularLocation>
        <location evidence="1">Endoplasmic reticulum membrane</location>
    </subcellularLocation>
</comment>
<dbReference type="InterPro" id="IPR037765">
    <property type="entry name" value="C2B_Tricalbin"/>
</dbReference>
<keyword evidence="8" id="KW-0445">Lipid transport</keyword>
<dbReference type="SMART" id="SM00239">
    <property type="entry name" value="C2"/>
    <property type="match status" value="5"/>
</dbReference>
<keyword evidence="7 12" id="KW-1133">Transmembrane helix</keyword>
<feature type="domain" description="C2" evidence="13">
    <location>
        <begin position="572"/>
        <end position="693"/>
    </location>
</feature>
<dbReference type="EMBL" id="JPKY01000006">
    <property type="protein sequence ID" value="KFH47976.1"/>
    <property type="molecule type" value="Genomic_DNA"/>
</dbReference>
<dbReference type="CDD" id="cd21678">
    <property type="entry name" value="SMP_TCB"/>
    <property type="match status" value="1"/>
</dbReference>
<dbReference type="PANTHER" id="PTHR46980:SF2">
    <property type="entry name" value="TRICALBIN-1-RELATED"/>
    <property type="match status" value="1"/>
</dbReference>
<keyword evidence="5" id="KW-0677">Repeat</keyword>
<feature type="region of interest" description="Disordered" evidence="11">
    <location>
        <begin position="1424"/>
        <end position="1462"/>
    </location>
</feature>
<evidence type="ECO:0000256" key="7">
    <source>
        <dbReference type="ARBA" id="ARBA00022989"/>
    </source>
</evidence>
<evidence type="ECO:0000256" key="8">
    <source>
        <dbReference type="ARBA" id="ARBA00023055"/>
    </source>
</evidence>
<gene>
    <name evidence="15" type="ORF">ACRE_012470</name>
</gene>
<evidence type="ECO:0000256" key="12">
    <source>
        <dbReference type="SAM" id="Phobius"/>
    </source>
</evidence>
<dbReference type="InterPro" id="IPR000008">
    <property type="entry name" value="C2_dom"/>
</dbReference>
<comment type="caution">
    <text evidence="15">The sequence shown here is derived from an EMBL/GenBank/DDBJ whole genome shotgun (WGS) entry which is preliminary data.</text>
</comment>
<feature type="region of interest" description="Disordered" evidence="11">
    <location>
        <begin position="1249"/>
        <end position="1314"/>
    </location>
</feature>
<evidence type="ECO:0000256" key="3">
    <source>
        <dbReference type="ARBA" id="ARBA00022553"/>
    </source>
</evidence>
<dbReference type="InterPro" id="IPR037762">
    <property type="entry name" value="C2C_Tricalbin"/>
</dbReference>